<feature type="chain" id="PRO_5022746662" description="PepSY domain-containing protein" evidence="1">
    <location>
        <begin position="24"/>
        <end position="107"/>
    </location>
</feature>
<dbReference type="RefSeq" id="WP_138950131.1">
    <property type="nucleotide sequence ID" value="NZ_CP040749.1"/>
</dbReference>
<protein>
    <recommendedName>
        <fullName evidence="4">PepSY domain-containing protein</fullName>
    </recommendedName>
</protein>
<feature type="signal peptide" evidence="1">
    <location>
        <begin position="1"/>
        <end position="23"/>
    </location>
</feature>
<dbReference type="OrthoDB" id="1441889at2"/>
<gene>
    <name evidence="2" type="ORF">FF125_12790</name>
</gene>
<sequence length="107" mass="12203">MKNIRIIAVLLCLGYVGLQNMNAQSTVADKQEEKVFKVQMLEVPDSVKETLKSYSGYKISKDVSYKLKSSNSKSDKIYRFKIERKNFPYILLVSEKGKVMGIESEEG</sequence>
<evidence type="ECO:0000313" key="3">
    <source>
        <dbReference type="Proteomes" id="UP000306229"/>
    </source>
</evidence>
<proteinExistence type="predicted"/>
<name>A0A5B7TSG2_9FLAO</name>
<keyword evidence="1" id="KW-0732">Signal</keyword>
<dbReference type="AlphaFoldDB" id="A0A5B7TSG2"/>
<evidence type="ECO:0000313" key="2">
    <source>
        <dbReference type="EMBL" id="QCX39270.1"/>
    </source>
</evidence>
<dbReference type="Proteomes" id="UP000306229">
    <property type="component" value="Chromosome"/>
</dbReference>
<dbReference type="EMBL" id="CP040749">
    <property type="protein sequence ID" value="QCX39270.1"/>
    <property type="molecule type" value="Genomic_DNA"/>
</dbReference>
<organism evidence="2 3">
    <name type="scientific">Aureibaculum algae</name>
    <dbReference type="NCBI Taxonomy" id="2584122"/>
    <lineage>
        <taxon>Bacteria</taxon>
        <taxon>Pseudomonadati</taxon>
        <taxon>Bacteroidota</taxon>
        <taxon>Flavobacteriia</taxon>
        <taxon>Flavobacteriales</taxon>
        <taxon>Flavobacteriaceae</taxon>
        <taxon>Aureibaculum</taxon>
    </lineage>
</organism>
<accession>A0A5B7TSG2</accession>
<dbReference type="KEGG" id="fbe:FF125_12790"/>
<evidence type="ECO:0008006" key="4">
    <source>
        <dbReference type="Google" id="ProtNLM"/>
    </source>
</evidence>
<reference evidence="2 3" key="1">
    <citation type="submission" date="2019-05" db="EMBL/GenBank/DDBJ databases">
        <title>Algicella ahnfeltiae gen. nov., sp. nov., a novel marine bacterium of the family Flavobacteriaceae isolated from a red alga.</title>
        <authorList>
            <person name="Nedashkovskaya O.I."/>
            <person name="Kukhlevskiy A.D."/>
            <person name="Kim S.-G."/>
            <person name="Zhukova N.V."/>
            <person name="Mikhailov V.V."/>
        </authorList>
    </citation>
    <scope>NUCLEOTIDE SEQUENCE [LARGE SCALE GENOMIC DNA]</scope>
    <source>
        <strain evidence="2 3">10Alg115</strain>
    </source>
</reference>
<dbReference type="Gene3D" id="3.10.450.360">
    <property type="match status" value="1"/>
</dbReference>
<keyword evidence="3" id="KW-1185">Reference proteome</keyword>
<evidence type="ECO:0000256" key="1">
    <source>
        <dbReference type="SAM" id="SignalP"/>
    </source>
</evidence>